<evidence type="ECO:0000313" key="9">
    <source>
        <dbReference type="Proteomes" id="UP000030752"/>
    </source>
</evidence>
<evidence type="ECO:0000256" key="1">
    <source>
        <dbReference type="ARBA" id="ARBA00004141"/>
    </source>
</evidence>
<dbReference type="OrthoDB" id="10017208at2759"/>
<reference evidence="8 9" key="1">
    <citation type="submission" date="2013-03" db="EMBL/GenBank/DDBJ databases">
        <title>The Genome Sequence of Phialophora europaea CBS 101466.</title>
        <authorList>
            <consortium name="The Broad Institute Genomics Platform"/>
            <person name="Cuomo C."/>
            <person name="de Hoog S."/>
            <person name="Gorbushina A."/>
            <person name="Walker B."/>
            <person name="Young S.K."/>
            <person name="Zeng Q."/>
            <person name="Gargeya S."/>
            <person name="Fitzgerald M."/>
            <person name="Haas B."/>
            <person name="Abouelleil A."/>
            <person name="Allen A.W."/>
            <person name="Alvarado L."/>
            <person name="Arachchi H.M."/>
            <person name="Berlin A.M."/>
            <person name="Chapman S.B."/>
            <person name="Gainer-Dewar J."/>
            <person name="Goldberg J."/>
            <person name="Griggs A."/>
            <person name="Gujja S."/>
            <person name="Hansen M."/>
            <person name="Howarth C."/>
            <person name="Imamovic A."/>
            <person name="Ireland A."/>
            <person name="Larimer J."/>
            <person name="McCowan C."/>
            <person name="Murphy C."/>
            <person name="Pearson M."/>
            <person name="Poon T.W."/>
            <person name="Priest M."/>
            <person name="Roberts A."/>
            <person name="Saif S."/>
            <person name="Shea T."/>
            <person name="Sisk P."/>
            <person name="Sykes S."/>
            <person name="Wortman J."/>
            <person name="Nusbaum C."/>
            <person name="Birren B."/>
        </authorList>
    </citation>
    <scope>NUCLEOTIDE SEQUENCE [LARGE SCALE GENOMIC DNA]</scope>
    <source>
        <strain evidence="8 9">CBS 101466</strain>
    </source>
</reference>
<protein>
    <recommendedName>
        <fullName evidence="7">Rhodopsin domain-containing protein</fullName>
    </recommendedName>
</protein>
<evidence type="ECO:0000256" key="6">
    <source>
        <dbReference type="SAM" id="Phobius"/>
    </source>
</evidence>
<dbReference type="AlphaFoldDB" id="W2RKJ3"/>
<dbReference type="Proteomes" id="UP000030752">
    <property type="component" value="Unassembled WGS sequence"/>
</dbReference>
<feature type="transmembrane region" description="Helical" evidence="6">
    <location>
        <begin position="159"/>
        <end position="185"/>
    </location>
</feature>
<accession>W2RKJ3</accession>
<comment type="similarity">
    <text evidence="5">Belongs to the SAT4 family.</text>
</comment>
<feature type="transmembrane region" description="Helical" evidence="6">
    <location>
        <begin position="275"/>
        <end position="296"/>
    </location>
</feature>
<dbReference type="InterPro" id="IPR052337">
    <property type="entry name" value="SAT4-like"/>
</dbReference>
<dbReference type="InterPro" id="IPR049326">
    <property type="entry name" value="Rhodopsin_dom_fungi"/>
</dbReference>
<feature type="transmembrane region" description="Helical" evidence="6">
    <location>
        <begin position="126"/>
        <end position="147"/>
    </location>
</feature>
<evidence type="ECO:0000256" key="2">
    <source>
        <dbReference type="ARBA" id="ARBA00022692"/>
    </source>
</evidence>
<dbReference type="STRING" id="1220924.W2RKJ3"/>
<keyword evidence="3 6" id="KW-1133">Transmembrane helix</keyword>
<dbReference type="PANTHER" id="PTHR33048">
    <property type="entry name" value="PTH11-LIKE INTEGRAL MEMBRANE PROTEIN (AFU_ORTHOLOGUE AFUA_5G11245)"/>
    <property type="match status" value="1"/>
</dbReference>
<evidence type="ECO:0000259" key="7">
    <source>
        <dbReference type="Pfam" id="PF20684"/>
    </source>
</evidence>
<dbReference type="InParanoid" id="W2RKJ3"/>
<feature type="transmembrane region" description="Helical" evidence="6">
    <location>
        <begin position="234"/>
        <end position="255"/>
    </location>
</feature>
<dbReference type="HOGENOM" id="CLU_028200_3_5_1"/>
<gene>
    <name evidence="8" type="ORF">HMPREF1541_07832</name>
</gene>
<name>W2RKJ3_CYPE1</name>
<dbReference type="GeneID" id="19975171"/>
<feature type="transmembrane region" description="Helical" evidence="6">
    <location>
        <begin position="56"/>
        <end position="76"/>
    </location>
</feature>
<feature type="transmembrane region" description="Helical" evidence="6">
    <location>
        <begin position="23"/>
        <end position="44"/>
    </location>
</feature>
<feature type="domain" description="Rhodopsin" evidence="7">
    <location>
        <begin position="40"/>
        <end position="298"/>
    </location>
</feature>
<evidence type="ECO:0000256" key="4">
    <source>
        <dbReference type="ARBA" id="ARBA00023136"/>
    </source>
</evidence>
<dbReference type="PANTHER" id="PTHR33048:SF131">
    <property type="entry name" value="INTEGRAL MEMBRANE PROTEIN"/>
    <property type="match status" value="1"/>
</dbReference>
<sequence length="357" mass="39706">METLVQIYANNPSVPHNNEQPSIIKLNAAFIVFTDSIIILRILVRARIVKHIATEDYLMVAAGLFATAFSAMNIVGKLTPQPVYFPSTNYYSGTRHGLGRHIYDLPQMTLIENVKKVIQTLWVSQVLYATALSLVKISIIASFHRIFPTKPLRWTMYSLGGLILAVWIVNIFTTLFQCSPIYAAWDFQAIKPKCLPIMKVYYFSTAFSILTDVLLCVLPLPFLWKLKLPLREKYIVSALFGFGLFAAVASIMRITVLHNVQSADVTIATVPALNWSVVEVGTGIICACVPCLKPLFKKLLPGRFFSNAHPSRNGGLSRDAHGPAEGAEMRRMSRPAAIAKVGSMKSARSTVRTREFV</sequence>
<organism evidence="8 9">
    <name type="scientific">Cyphellophora europaea (strain CBS 101466)</name>
    <name type="common">Phialophora europaea</name>
    <dbReference type="NCBI Taxonomy" id="1220924"/>
    <lineage>
        <taxon>Eukaryota</taxon>
        <taxon>Fungi</taxon>
        <taxon>Dikarya</taxon>
        <taxon>Ascomycota</taxon>
        <taxon>Pezizomycotina</taxon>
        <taxon>Eurotiomycetes</taxon>
        <taxon>Chaetothyriomycetidae</taxon>
        <taxon>Chaetothyriales</taxon>
        <taxon>Cyphellophoraceae</taxon>
        <taxon>Cyphellophora</taxon>
    </lineage>
</organism>
<evidence type="ECO:0000256" key="3">
    <source>
        <dbReference type="ARBA" id="ARBA00022989"/>
    </source>
</evidence>
<dbReference type="RefSeq" id="XP_008720377.1">
    <property type="nucleotide sequence ID" value="XM_008722155.1"/>
</dbReference>
<dbReference type="eggNOG" id="ENOG502SPUN">
    <property type="taxonomic scope" value="Eukaryota"/>
</dbReference>
<keyword evidence="2 6" id="KW-0812">Transmembrane</keyword>
<keyword evidence="4 6" id="KW-0472">Membrane</keyword>
<dbReference type="EMBL" id="KB822724">
    <property type="protein sequence ID" value="ETN36845.1"/>
    <property type="molecule type" value="Genomic_DNA"/>
</dbReference>
<feature type="transmembrane region" description="Helical" evidence="6">
    <location>
        <begin position="200"/>
        <end position="222"/>
    </location>
</feature>
<evidence type="ECO:0000313" key="8">
    <source>
        <dbReference type="EMBL" id="ETN36845.1"/>
    </source>
</evidence>
<dbReference type="Pfam" id="PF20684">
    <property type="entry name" value="Fung_rhodopsin"/>
    <property type="match status" value="1"/>
</dbReference>
<keyword evidence="9" id="KW-1185">Reference proteome</keyword>
<comment type="subcellular location">
    <subcellularLocation>
        <location evidence="1">Membrane</location>
        <topology evidence="1">Multi-pass membrane protein</topology>
    </subcellularLocation>
</comment>
<evidence type="ECO:0000256" key="5">
    <source>
        <dbReference type="ARBA" id="ARBA00038359"/>
    </source>
</evidence>
<proteinExistence type="inferred from homology"/>
<dbReference type="VEuPathDB" id="FungiDB:HMPREF1541_07832"/>
<dbReference type="GO" id="GO:0016020">
    <property type="term" value="C:membrane"/>
    <property type="evidence" value="ECO:0007669"/>
    <property type="project" value="UniProtKB-SubCell"/>
</dbReference>